<dbReference type="InterPro" id="IPR049326">
    <property type="entry name" value="Rhodopsin_dom_fungi"/>
</dbReference>
<evidence type="ECO:0000259" key="8">
    <source>
        <dbReference type="Pfam" id="PF20684"/>
    </source>
</evidence>
<reference evidence="9 10" key="1">
    <citation type="journal article" date="2016" name="Genome Announc.">
        <title>Genome Sequence of Madurella mycetomatis mm55, Isolated from a Human Mycetoma Case in Sudan.</title>
        <authorList>
            <person name="Smit S."/>
            <person name="Derks M.F."/>
            <person name="Bervoets S."/>
            <person name="Fahal A."/>
            <person name="van Leeuwen W."/>
            <person name="van Belkum A."/>
            <person name="van de Sande W.W."/>
        </authorList>
    </citation>
    <scope>NUCLEOTIDE SEQUENCE [LARGE SCALE GENOMIC DNA]</scope>
    <source>
        <strain evidence="10">mm55</strain>
    </source>
</reference>
<sequence length="362" mass="40252">MCGISSHHERSYTIIIYTFVVATALLVALRFIARLRTRAPLWWDDYSVLVSLLVAIAFTAVCGVYDSLGVGLDIWAVPQENFVTIFILLEAALLCYAVSRCFVRISICLFLMRIFSIPGARPYIVLGLVLNVLISISFTFCVIFQCWPVSHFWNGWDGLHEGYCVSQWTMFLAGGIIATALDLYFIVLPVLWVAQLQLSRMKKILTAGMLSLGVIVIITSVMRVVALYNFTHSTNLTRRLPELVIWGGLELDVAIIVRACLPSLGPLLKPVGSHVKSWVSKSGGSSSDASRPFQSSGHKRLVDSSGGYHAQLSKTDQPSDIRLTTTIQQRQGPPSESETSLTMHEIELYDRQRGQVQGHVWT</sequence>
<evidence type="ECO:0000256" key="7">
    <source>
        <dbReference type="SAM" id="Phobius"/>
    </source>
</evidence>
<comment type="caution">
    <text evidence="9">The sequence shown here is derived from an EMBL/GenBank/DDBJ whole genome shotgun (WGS) entry which is preliminary data.</text>
</comment>
<feature type="region of interest" description="Disordered" evidence="6">
    <location>
        <begin position="281"/>
        <end position="341"/>
    </location>
</feature>
<feature type="transmembrane region" description="Helical" evidence="7">
    <location>
        <begin position="12"/>
        <end position="33"/>
    </location>
</feature>
<dbReference type="EMBL" id="LCTW02000022">
    <property type="protein sequence ID" value="KXX82065.1"/>
    <property type="molecule type" value="Genomic_DNA"/>
</dbReference>
<evidence type="ECO:0000313" key="9">
    <source>
        <dbReference type="EMBL" id="KXX82065.1"/>
    </source>
</evidence>
<feature type="transmembrane region" description="Helical" evidence="7">
    <location>
        <begin position="204"/>
        <end position="231"/>
    </location>
</feature>
<evidence type="ECO:0000256" key="1">
    <source>
        <dbReference type="ARBA" id="ARBA00004141"/>
    </source>
</evidence>
<comment type="similarity">
    <text evidence="5">Belongs to the SAT4 family.</text>
</comment>
<accession>A0A175WEI1</accession>
<evidence type="ECO:0000256" key="6">
    <source>
        <dbReference type="SAM" id="MobiDB-lite"/>
    </source>
</evidence>
<keyword evidence="2 7" id="KW-0812">Transmembrane</keyword>
<feature type="transmembrane region" description="Helical" evidence="7">
    <location>
        <begin position="170"/>
        <end position="192"/>
    </location>
</feature>
<dbReference type="Pfam" id="PF20684">
    <property type="entry name" value="Fung_rhodopsin"/>
    <property type="match status" value="1"/>
</dbReference>
<evidence type="ECO:0000256" key="2">
    <source>
        <dbReference type="ARBA" id="ARBA00022692"/>
    </source>
</evidence>
<feature type="transmembrane region" description="Helical" evidence="7">
    <location>
        <begin position="85"/>
        <end position="111"/>
    </location>
</feature>
<keyword evidence="3 7" id="KW-1133">Transmembrane helix</keyword>
<proteinExistence type="inferred from homology"/>
<dbReference type="GO" id="GO:0016020">
    <property type="term" value="C:membrane"/>
    <property type="evidence" value="ECO:0007669"/>
    <property type="project" value="UniProtKB-SubCell"/>
</dbReference>
<dbReference type="PANTHER" id="PTHR33048:SF143">
    <property type="entry name" value="EXTRACELLULAR MEMBRANE PROTEIN CFEM DOMAIN-CONTAINING PROTEIN-RELATED"/>
    <property type="match status" value="1"/>
</dbReference>
<feature type="transmembrane region" description="Helical" evidence="7">
    <location>
        <begin position="45"/>
        <end position="65"/>
    </location>
</feature>
<keyword evidence="4 7" id="KW-0472">Membrane</keyword>
<evidence type="ECO:0000256" key="4">
    <source>
        <dbReference type="ARBA" id="ARBA00023136"/>
    </source>
</evidence>
<dbReference type="OrthoDB" id="2496787at2759"/>
<keyword evidence="10" id="KW-1185">Reference proteome</keyword>
<dbReference type="AlphaFoldDB" id="A0A175WEI1"/>
<dbReference type="STRING" id="100816.A0A175WEI1"/>
<evidence type="ECO:0000256" key="5">
    <source>
        <dbReference type="ARBA" id="ARBA00038359"/>
    </source>
</evidence>
<feature type="domain" description="Rhodopsin" evidence="8">
    <location>
        <begin position="29"/>
        <end position="269"/>
    </location>
</feature>
<evidence type="ECO:0000256" key="3">
    <source>
        <dbReference type="ARBA" id="ARBA00022989"/>
    </source>
</evidence>
<dbReference type="InterPro" id="IPR052337">
    <property type="entry name" value="SAT4-like"/>
</dbReference>
<name>A0A175WEI1_9PEZI</name>
<comment type="subcellular location">
    <subcellularLocation>
        <location evidence="1">Membrane</location>
        <topology evidence="1">Multi-pass membrane protein</topology>
    </subcellularLocation>
</comment>
<protein>
    <recommendedName>
        <fullName evidence="8">Rhodopsin domain-containing protein</fullName>
    </recommendedName>
</protein>
<evidence type="ECO:0000313" key="10">
    <source>
        <dbReference type="Proteomes" id="UP000078237"/>
    </source>
</evidence>
<feature type="compositionally biased region" description="Polar residues" evidence="6">
    <location>
        <begin position="312"/>
        <end position="341"/>
    </location>
</feature>
<dbReference type="Proteomes" id="UP000078237">
    <property type="component" value="Unassembled WGS sequence"/>
</dbReference>
<dbReference type="VEuPathDB" id="FungiDB:MMYC01_200938"/>
<dbReference type="PANTHER" id="PTHR33048">
    <property type="entry name" value="PTH11-LIKE INTEGRAL MEMBRANE PROTEIN (AFU_ORTHOLOGUE AFUA_5G11245)"/>
    <property type="match status" value="1"/>
</dbReference>
<organism evidence="9 10">
    <name type="scientific">Madurella mycetomatis</name>
    <dbReference type="NCBI Taxonomy" id="100816"/>
    <lineage>
        <taxon>Eukaryota</taxon>
        <taxon>Fungi</taxon>
        <taxon>Dikarya</taxon>
        <taxon>Ascomycota</taxon>
        <taxon>Pezizomycotina</taxon>
        <taxon>Sordariomycetes</taxon>
        <taxon>Sordariomycetidae</taxon>
        <taxon>Sordariales</taxon>
        <taxon>Sordariales incertae sedis</taxon>
        <taxon>Madurella</taxon>
    </lineage>
</organism>
<gene>
    <name evidence="9" type="ORF">MMYC01_200938</name>
</gene>
<feature type="transmembrane region" description="Helical" evidence="7">
    <location>
        <begin position="123"/>
        <end position="150"/>
    </location>
</feature>